<dbReference type="InterPro" id="IPR001387">
    <property type="entry name" value="Cro/C1-type_HTH"/>
</dbReference>
<keyword evidence="2" id="KW-1185">Reference proteome</keyword>
<dbReference type="GO" id="GO:0003677">
    <property type="term" value="F:DNA binding"/>
    <property type="evidence" value="ECO:0007669"/>
    <property type="project" value="InterPro"/>
</dbReference>
<proteinExistence type="predicted"/>
<accession>A0AAE9YZ51</accession>
<dbReference type="EMBL" id="CP059733">
    <property type="protein sequence ID" value="WDE03866.1"/>
    <property type="molecule type" value="Genomic_DNA"/>
</dbReference>
<dbReference type="CDD" id="cd00093">
    <property type="entry name" value="HTH_XRE"/>
    <property type="match status" value="1"/>
</dbReference>
<evidence type="ECO:0000313" key="1">
    <source>
        <dbReference type="EMBL" id="WDE03866.1"/>
    </source>
</evidence>
<dbReference type="SUPFAM" id="SSF47413">
    <property type="entry name" value="lambda repressor-like DNA-binding domains"/>
    <property type="match status" value="1"/>
</dbReference>
<gene>
    <name evidence="1" type="ORF">SG34_021185</name>
</gene>
<name>A0AAE9YZ51_9GAMM</name>
<dbReference type="Gene3D" id="1.10.260.40">
    <property type="entry name" value="lambda repressor-like DNA-binding domains"/>
    <property type="match status" value="1"/>
</dbReference>
<dbReference type="Proteomes" id="UP000032352">
    <property type="component" value="Chromosome"/>
</dbReference>
<reference evidence="1 2" key="2">
    <citation type="journal article" date="2022" name="Mar. Drugs">
        <title>Bioassay-Guided Fractionation Leads to the Detection of Cholic Acid Generated by the Rare Thalassomonas sp.</title>
        <authorList>
            <person name="Pheiffer F."/>
            <person name="Schneider Y.K."/>
            <person name="Hansen E.H."/>
            <person name="Andersen J.H."/>
            <person name="Isaksson J."/>
            <person name="Busche T."/>
            <person name="R C."/>
            <person name="Kalinowski J."/>
            <person name="Zyl L.V."/>
            <person name="Trindade M."/>
        </authorList>
    </citation>
    <scope>NUCLEOTIDE SEQUENCE [LARGE SCALE GENOMIC DNA]</scope>
    <source>
        <strain evidence="1 2">XOM25</strain>
    </source>
</reference>
<dbReference type="AlphaFoldDB" id="A0AAE9YZ51"/>
<dbReference type="RefSeq" id="WP_044839672.1">
    <property type="nucleotide sequence ID" value="NZ_CP059733.1"/>
</dbReference>
<organism evidence="1 2">
    <name type="scientific">Thalassomonas viridans</name>
    <dbReference type="NCBI Taxonomy" id="137584"/>
    <lineage>
        <taxon>Bacteria</taxon>
        <taxon>Pseudomonadati</taxon>
        <taxon>Pseudomonadota</taxon>
        <taxon>Gammaproteobacteria</taxon>
        <taxon>Alteromonadales</taxon>
        <taxon>Colwelliaceae</taxon>
        <taxon>Thalassomonas</taxon>
    </lineage>
</organism>
<sequence length="108" mass="12393">MKKNHQTALLGAKLKRHYEQSGVSQEELAKIFKTKQSWISRIYSGEFTKRSKVARKLCERADIPFLDGDSSKGIDDSKIYKIASELVELQKSDLNTISKLYGLLRKMQ</sequence>
<protein>
    <submittedName>
        <fullName evidence="1">Transcriptional regulator</fullName>
    </submittedName>
</protein>
<dbReference type="KEGG" id="tvd:SG34_021185"/>
<evidence type="ECO:0000313" key="2">
    <source>
        <dbReference type="Proteomes" id="UP000032352"/>
    </source>
</evidence>
<reference evidence="1 2" key="1">
    <citation type="journal article" date="2015" name="Genome Announc.">
        <title>Draft Genome Sequences of Marine Isolates of Thalassomonas viridans and Thalassomonas actiniarum.</title>
        <authorList>
            <person name="Olonade I."/>
            <person name="van Zyl L.J."/>
            <person name="Trindade M."/>
        </authorList>
    </citation>
    <scope>NUCLEOTIDE SEQUENCE [LARGE SCALE GENOMIC DNA]</scope>
    <source>
        <strain evidence="1 2">XOM25</strain>
    </source>
</reference>
<dbReference type="InterPro" id="IPR010982">
    <property type="entry name" value="Lambda_DNA-bd_dom_sf"/>
</dbReference>